<proteinExistence type="predicted"/>
<organism evidence="1 2">
    <name type="scientific">Blastomyces percursus</name>
    <dbReference type="NCBI Taxonomy" id="1658174"/>
    <lineage>
        <taxon>Eukaryota</taxon>
        <taxon>Fungi</taxon>
        <taxon>Dikarya</taxon>
        <taxon>Ascomycota</taxon>
        <taxon>Pezizomycotina</taxon>
        <taxon>Eurotiomycetes</taxon>
        <taxon>Eurotiomycetidae</taxon>
        <taxon>Onygenales</taxon>
        <taxon>Ajellomycetaceae</taxon>
        <taxon>Blastomyces</taxon>
    </lineage>
</organism>
<comment type="caution">
    <text evidence="1">The sequence shown here is derived from an EMBL/GenBank/DDBJ whole genome shotgun (WGS) entry which is preliminary data.</text>
</comment>
<protein>
    <submittedName>
        <fullName evidence="1">Uncharacterized protein</fullName>
    </submittedName>
</protein>
<dbReference type="OrthoDB" id="4924482at2759"/>
<evidence type="ECO:0000313" key="1">
    <source>
        <dbReference type="EMBL" id="OJD10009.1"/>
    </source>
</evidence>
<name>A0A1J9NZL0_9EURO</name>
<keyword evidence="2" id="KW-1185">Reference proteome</keyword>
<sequence>MDGKSLRSPLDSGRLIDRVIGKAPPQMPGNDLENILRGVALLNKDH</sequence>
<gene>
    <name evidence="1" type="ORF">ACJ73_09980</name>
</gene>
<accession>A0A1J9NZL0</accession>
<dbReference type="EMBL" id="LGTZ01003196">
    <property type="protein sequence ID" value="OJD10009.1"/>
    <property type="molecule type" value="Genomic_DNA"/>
</dbReference>
<dbReference type="Proteomes" id="UP000242791">
    <property type="component" value="Unassembled WGS sequence"/>
</dbReference>
<dbReference type="AlphaFoldDB" id="A0A1J9NZL0"/>
<evidence type="ECO:0000313" key="2">
    <source>
        <dbReference type="Proteomes" id="UP000242791"/>
    </source>
</evidence>
<dbReference type="VEuPathDB" id="FungiDB:ACJ73_09980"/>
<reference evidence="1 2" key="1">
    <citation type="submission" date="2015-08" db="EMBL/GenBank/DDBJ databases">
        <title>Emmonsia species relationships and genome sequence.</title>
        <authorList>
            <person name="Cuomo C.A."/>
            <person name="Schwartz I.S."/>
            <person name="Kenyon C."/>
            <person name="De Hoog G.S."/>
            <person name="Govender N.P."/>
            <person name="Botha A."/>
            <person name="Moreno L."/>
            <person name="De Vries M."/>
            <person name="Munoz J.F."/>
            <person name="Stielow J.B."/>
        </authorList>
    </citation>
    <scope>NUCLEOTIDE SEQUENCE [LARGE SCALE GENOMIC DNA]</scope>
    <source>
        <strain evidence="1 2">EI222</strain>
    </source>
</reference>